<feature type="transmembrane region" description="Helical" evidence="1">
    <location>
        <begin position="87"/>
        <end position="112"/>
    </location>
</feature>
<evidence type="ECO:0000256" key="1">
    <source>
        <dbReference type="SAM" id="Phobius"/>
    </source>
</evidence>
<reference evidence="2 3" key="1">
    <citation type="submission" date="2019-03" db="EMBL/GenBank/DDBJ databases">
        <title>Genomic Encyclopedia of Archaeal and Bacterial Type Strains, Phase II (KMG-II): from individual species to whole genera.</title>
        <authorList>
            <person name="Goeker M."/>
        </authorList>
    </citation>
    <scope>NUCLEOTIDE SEQUENCE [LARGE SCALE GENOMIC DNA]</scope>
    <source>
        <strain evidence="2 3">DSM 45499</strain>
    </source>
</reference>
<dbReference type="RefSeq" id="WP_133906883.1">
    <property type="nucleotide sequence ID" value="NZ_SOCP01000015.1"/>
</dbReference>
<comment type="caution">
    <text evidence="2">The sequence shown here is derived from an EMBL/GenBank/DDBJ whole genome shotgun (WGS) entry which is preliminary data.</text>
</comment>
<evidence type="ECO:0000313" key="3">
    <source>
        <dbReference type="Proteomes" id="UP000294927"/>
    </source>
</evidence>
<feature type="transmembrane region" description="Helical" evidence="1">
    <location>
        <begin position="21"/>
        <end position="36"/>
    </location>
</feature>
<feature type="transmembrane region" description="Helical" evidence="1">
    <location>
        <begin position="152"/>
        <end position="172"/>
    </location>
</feature>
<gene>
    <name evidence="2" type="ORF">CLV71_115127</name>
</gene>
<keyword evidence="1" id="KW-0812">Transmembrane</keyword>
<dbReference type="EMBL" id="SOCP01000015">
    <property type="protein sequence ID" value="TDV43665.1"/>
    <property type="molecule type" value="Genomic_DNA"/>
</dbReference>
<proteinExistence type="predicted"/>
<name>A0A4R7V6K6_9PSEU</name>
<keyword evidence="3" id="KW-1185">Reference proteome</keyword>
<accession>A0A4R7V6K6</accession>
<protein>
    <recommendedName>
        <fullName evidence="4">ABC-2 type transport system permease protein</fullName>
    </recommendedName>
</protein>
<keyword evidence="1" id="KW-1133">Transmembrane helix</keyword>
<evidence type="ECO:0008006" key="4">
    <source>
        <dbReference type="Google" id="ProtNLM"/>
    </source>
</evidence>
<dbReference type="AlphaFoldDB" id="A0A4R7V6K6"/>
<evidence type="ECO:0000313" key="2">
    <source>
        <dbReference type="EMBL" id="TDV43665.1"/>
    </source>
</evidence>
<feature type="transmembrane region" description="Helical" evidence="1">
    <location>
        <begin position="118"/>
        <end position="145"/>
    </location>
</feature>
<organism evidence="2 3">
    <name type="scientific">Actinophytocola oryzae</name>
    <dbReference type="NCBI Taxonomy" id="502181"/>
    <lineage>
        <taxon>Bacteria</taxon>
        <taxon>Bacillati</taxon>
        <taxon>Actinomycetota</taxon>
        <taxon>Actinomycetes</taxon>
        <taxon>Pseudonocardiales</taxon>
        <taxon>Pseudonocardiaceae</taxon>
    </lineage>
</organism>
<feature type="transmembrane region" description="Helical" evidence="1">
    <location>
        <begin position="192"/>
        <end position="213"/>
    </location>
</feature>
<sequence>MRPLIALVRYLASDLLRSQRFLLPILLYVLLLAPLFKEDPGPPPQSWTVTALALYPVSCWLAVIVANTEDSGQRDVTIAAAGRRGRVAAGVLLTCLLADLLLVAVAVCWPMLTTGYAFSAHVVVAGVLGHAAVASTGTAIGLVCGRPVVRSVGWSVVLAGGALFLTVSQPWLPPVGSTLDALSGTAASTLTLAAQAAIGLVLSGAAAGVTAFVQGRR</sequence>
<feature type="transmembrane region" description="Helical" evidence="1">
    <location>
        <begin position="48"/>
        <end position="66"/>
    </location>
</feature>
<dbReference type="Proteomes" id="UP000294927">
    <property type="component" value="Unassembled WGS sequence"/>
</dbReference>
<dbReference type="OrthoDB" id="4337269at2"/>
<keyword evidence="1" id="KW-0472">Membrane</keyword>